<evidence type="ECO:0000313" key="5">
    <source>
        <dbReference type="Proteomes" id="UP000479114"/>
    </source>
</evidence>
<dbReference type="GO" id="GO:0051536">
    <property type="term" value="F:iron-sulfur cluster binding"/>
    <property type="evidence" value="ECO:0007669"/>
    <property type="project" value="InterPro"/>
</dbReference>
<dbReference type="SUPFAM" id="SSF54292">
    <property type="entry name" value="2Fe-2S ferredoxin-like"/>
    <property type="match status" value="1"/>
</dbReference>
<dbReference type="AlphaFoldDB" id="A0A6C0P0Q7"/>
<dbReference type="KEGG" id="prz:GZH47_15440"/>
<dbReference type="PANTHER" id="PTHR43644">
    <property type="entry name" value="NA(+)-TRANSLOCATING NADH-QUINONE REDUCTASE SUBUNIT"/>
    <property type="match status" value="1"/>
</dbReference>
<evidence type="ECO:0000259" key="3">
    <source>
        <dbReference type="PROSITE" id="PS51085"/>
    </source>
</evidence>
<gene>
    <name evidence="4" type="ORF">GZH47_15440</name>
</gene>
<dbReference type="InterPro" id="IPR012675">
    <property type="entry name" value="Beta-grasp_dom_sf"/>
</dbReference>
<protein>
    <submittedName>
        <fullName evidence="4">(2Fe-2S)-binding protein</fullName>
    </submittedName>
</protein>
<name>A0A6C0P0Q7_9BACL</name>
<keyword evidence="2" id="KW-0274">FAD</keyword>
<reference evidence="4 5" key="1">
    <citation type="submission" date="2020-02" db="EMBL/GenBank/DDBJ databases">
        <title>Paenibacillus sp. nov., isolated from rhizosphere soil of tomato.</title>
        <authorList>
            <person name="Weon H.-Y."/>
            <person name="Lee S.A."/>
        </authorList>
    </citation>
    <scope>NUCLEOTIDE SEQUENCE [LARGE SCALE GENOMIC DNA]</scope>
    <source>
        <strain evidence="4 5">14171R-81</strain>
    </source>
</reference>
<keyword evidence="5" id="KW-1185">Reference proteome</keyword>
<sequence>MPTVQIDGREAVQALEGQKLVLALEDSGIDILHRCGGNAKCTTCAVEIVSGNAGEIGEAEATVRRNKGIEDDSIRLSCQVHVHDDLSIKLMKTTESTGLDAGPRPQD</sequence>
<keyword evidence="1" id="KW-0285">Flavoprotein</keyword>
<dbReference type="InterPro" id="IPR036010">
    <property type="entry name" value="2Fe-2S_ferredoxin-like_sf"/>
</dbReference>
<dbReference type="InterPro" id="IPR001041">
    <property type="entry name" value="2Fe-2S_ferredoxin-type"/>
</dbReference>
<evidence type="ECO:0000256" key="2">
    <source>
        <dbReference type="ARBA" id="ARBA00022827"/>
    </source>
</evidence>
<accession>A0A6C0P0Q7</accession>
<dbReference type="Proteomes" id="UP000479114">
    <property type="component" value="Chromosome"/>
</dbReference>
<dbReference type="PROSITE" id="PS51085">
    <property type="entry name" value="2FE2S_FER_2"/>
    <property type="match status" value="1"/>
</dbReference>
<dbReference type="EMBL" id="CP048286">
    <property type="protein sequence ID" value="QHW32065.1"/>
    <property type="molecule type" value="Genomic_DNA"/>
</dbReference>
<feature type="domain" description="2Fe-2S ferredoxin-type" evidence="3">
    <location>
        <begin position="2"/>
        <end position="94"/>
    </location>
</feature>
<proteinExistence type="predicted"/>
<dbReference type="Gene3D" id="3.10.20.30">
    <property type="match status" value="1"/>
</dbReference>
<dbReference type="PANTHER" id="PTHR43644:SF1">
    <property type="entry name" value="NAD(P)H-FLAVIN REDUCTASE"/>
    <property type="match status" value="1"/>
</dbReference>
<dbReference type="CDD" id="cd00207">
    <property type="entry name" value="fer2"/>
    <property type="match status" value="1"/>
</dbReference>
<dbReference type="RefSeq" id="WP_162640869.1">
    <property type="nucleotide sequence ID" value="NZ_CP048286.1"/>
</dbReference>
<evidence type="ECO:0000313" key="4">
    <source>
        <dbReference type="EMBL" id="QHW32065.1"/>
    </source>
</evidence>
<evidence type="ECO:0000256" key="1">
    <source>
        <dbReference type="ARBA" id="ARBA00022630"/>
    </source>
</evidence>
<organism evidence="4 5">
    <name type="scientific">Paenibacillus rhizovicinus</name>
    <dbReference type="NCBI Taxonomy" id="2704463"/>
    <lineage>
        <taxon>Bacteria</taxon>
        <taxon>Bacillati</taxon>
        <taxon>Bacillota</taxon>
        <taxon>Bacilli</taxon>
        <taxon>Bacillales</taxon>
        <taxon>Paenibacillaceae</taxon>
        <taxon>Paenibacillus</taxon>
    </lineage>
</organism>
<dbReference type="Pfam" id="PF00111">
    <property type="entry name" value="Fer2"/>
    <property type="match status" value="1"/>
</dbReference>